<dbReference type="EMBL" id="QXFU01000068">
    <property type="protein sequence ID" value="KAE9045635.1"/>
    <property type="molecule type" value="Genomic_DNA"/>
</dbReference>
<comment type="caution">
    <text evidence="3">The sequence shown here is derived from an EMBL/GenBank/DDBJ whole genome shotgun (WGS) entry which is preliminary data.</text>
</comment>
<evidence type="ECO:0000256" key="1">
    <source>
        <dbReference type="SAM" id="MobiDB-lite"/>
    </source>
</evidence>
<reference evidence="5 7" key="1">
    <citation type="submission" date="2018-09" db="EMBL/GenBank/DDBJ databases">
        <title>Genomic investigation of the strawberry pathogen Phytophthora fragariae indicates pathogenicity is determined by transcriptional variation in three key races.</title>
        <authorList>
            <person name="Adams T.M."/>
            <person name="Armitage A.D."/>
            <person name="Sobczyk M.K."/>
            <person name="Bates H.J."/>
            <person name="Dunwell J.M."/>
            <person name="Nellist C.F."/>
            <person name="Harrison R.J."/>
        </authorList>
    </citation>
    <scope>NUCLEOTIDE SEQUENCE [LARGE SCALE GENOMIC DNA]</scope>
    <source>
        <strain evidence="3 5">SCRP249</strain>
        <strain evidence="2 7">SCRP324</strain>
        <strain evidence="4 6">SCRP333</strain>
    </source>
</reference>
<organism evidence="3 5">
    <name type="scientific">Phytophthora rubi</name>
    <dbReference type="NCBI Taxonomy" id="129364"/>
    <lineage>
        <taxon>Eukaryota</taxon>
        <taxon>Sar</taxon>
        <taxon>Stramenopiles</taxon>
        <taxon>Oomycota</taxon>
        <taxon>Peronosporomycetes</taxon>
        <taxon>Peronosporales</taxon>
        <taxon>Peronosporaceae</taxon>
        <taxon>Phytophthora</taxon>
    </lineage>
</organism>
<evidence type="ECO:0000313" key="7">
    <source>
        <dbReference type="Proteomes" id="UP000435112"/>
    </source>
</evidence>
<feature type="region of interest" description="Disordered" evidence="1">
    <location>
        <begin position="26"/>
        <end position="52"/>
    </location>
</feature>
<evidence type="ECO:0000313" key="4">
    <source>
        <dbReference type="EMBL" id="KAE9333917.1"/>
    </source>
</evidence>
<dbReference type="Proteomes" id="UP000429607">
    <property type="component" value="Unassembled WGS sequence"/>
</dbReference>
<feature type="compositionally biased region" description="Low complexity" evidence="1">
    <location>
        <begin position="29"/>
        <end position="46"/>
    </location>
</feature>
<dbReference type="Proteomes" id="UP000435112">
    <property type="component" value="Unassembled WGS sequence"/>
</dbReference>
<keyword evidence="6" id="KW-1185">Reference proteome</keyword>
<gene>
    <name evidence="3" type="ORF">PR001_g2359</name>
    <name evidence="2" type="ORF">PR002_g2114</name>
    <name evidence="4" type="ORF">PR003_g13785</name>
</gene>
<proteinExistence type="predicted"/>
<evidence type="ECO:0000313" key="6">
    <source>
        <dbReference type="Proteomes" id="UP000434957"/>
    </source>
</evidence>
<evidence type="ECO:0000313" key="5">
    <source>
        <dbReference type="Proteomes" id="UP000429607"/>
    </source>
</evidence>
<sequence length="52" mass="5201">MQVSSLAEFQQVPRVVADSAGNVVSCQRTESVPSSPASPVTSVATADASGPP</sequence>
<dbReference type="Proteomes" id="UP000434957">
    <property type="component" value="Unassembled WGS sequence"/>
</dbReference>
<evidence type="ECO:0000313" key="2">
    <source>
        <dbReference type="EMBL" id="KAE9045635.1"/>
    </source>
</evidence>
<dbReference type="EMBL" id="QXFT01000882">
    <property type="protein sequence ID" value="KAE9333917.1"/>
    <property type="molecule type" value="Genomic_DNA"/>
</dbReference>
<evidence type="ECO:0000313" key="3">
    <source>
        <dbReference type="EMBL" id="KAE9050472.1"/>
    </source>
</evidence>
<accession>A0A6A3P5R7</accession>
<dbReference type="AlphaFoldDB" id="A0A6A3P5R7"/>
<name>A0A6A3P5R7_9STRA</name>
<protein>
    <submittedName>
        <fullName evidence="3">Uncharacterized protein</fullName>
    </submittedName>
</protein>
<dbReference type="EMBL" id="QXFV01000080">
    <property type="protein sequence ID" value="KAE9050472.1"/>
    <property type="molecule type" value="Genomic_DNA"/>
</dbReference>